<dbReference type="Proteomes" id="UP001465976">
    <property type="component" value="Unassembled WGS sequence"/>
</dbReference>
<dbReference type="PROSITE" id="PS00455">
    <property type="entry name" value="AMP_BINDING"/>
    <property type="match status" value="1"/>
</dbReference>
<dbReference type="InterPro" id="IPR025110">
    <property type="entry name" value="AMP-bd_C"/>
</dbReference>
<dbReference type="PANTHER" id="PTHR24096">
    <property type="entry name" value="LONG-CHAIN-FATTY-ACID--COA LIGASE"/>
    <property type="match status" value="1"/>
</dbReference>
<dbReference type="EMBL" id="JBAHYK010002642">
    <property type="protein sequence ID" value="KAL0564658.1"/>
    <property type="molecule type" value="Genomic_DNA"/>
</dbReference>
<evidence type="ECO:0000313" key="3">
    <source>
        <dbReference type="EMBL" id="KAL0564658.1"/>
    </source>
</evidence>
<dbReference type="PANTHER" id="PTHR24096:SF422">
    <property type="entry name" value="BCDNA.GH02901"/>
    <property type="match status" value="1"/>
</dbReference>
<dbReference type="SUPFAM" id="SSF56801">
    <property type="entry name" value="Acetyl-CoA synthetase-like"/>
    <property type="match status" value="1"/>
</dbReference>
<dbReference type="InterPro" id="IPR045851">
    <property type="entry name" value="AMP-bd_C_sf"/>
</dbReference>
<dbReference type="InterPro" id="IPR020845">
    <property type="entry name" value="AMP-binding_CS"/>
</dbReference>
<comment type="caution">
    <text evidence="3">The sequence shown here is derived from an EMBL/GenBank/DDBJ whole genome shotgun (WGS) entry which is preliminary data.</text>
</comment>
<feature type="domain" description="AMP-binding enzyme C-terminal" evidence="2">
    <location>
        <begin position="446"/>
        <end position="528"/>
    </location>
</feature>
<evidence type="ECO:0000259" key="1">
    <source>
        <dbReference type="Pfam" id="PF00501"/>
    </source>
</evidence>
<dbReference type="Pfam" id="PF00501">
    <property type="entry name" value="AMP-binding"/>
    <property type="match status" value="1"/>
</dbReference>
<dbReference type="Pfam" id="PF13193">
    <property type="entry name" value="AMP-binding_C"/>
    <property type="match status" value="1"/>
</dbReference>
<sequence length="548" mass="60410">MTFQDIPHIPEDISVPQFIFGTHGIRPFRPENVPWLVDDETGVEFGGDQVKERTRSLSAGLQRRFGLKPDDVVVIFSGNHIDYPICIWAIQYFLGIVAPTNPGFTVPELTTHLRSVKPSLVITHSEVLPTVENAMQQVGLTFERMVVIDAIESSGDSKYISISELIQEGRSIPGPPVEYKLAPGENKKKIAFYNTSSGTTGSPKVVKISHYAAIANVLLTAAHNKVHVDYTAWEEKRYRVGNRCFAVLPFYHIYGLDVVLHFNIFAGLTIVIAPKFNFTNMLESIVRHRITHLMIVPPQVVLLCKDPVVKNYDLSGVRVVLCAGSALPGSTEVTGIASMCPITSKQNPHGGTFLPGVEGRVVRPDGSVVVAAPNDHEVGELLIRTVSATAGYLDNEDATRETFLEDGWIRSGDIVRIDTAGNIIVVDRVKEMIKVRSFQVAPAELEGTILDTVYADDACVVPVPDLYSGELPLAYVVPSQLAKEMIGRGESTEVRRGIIEHVARNKARFKHLARVEFVETIPKTPSGKILRRDLRQRARELVGGQAKL</sequence>
<name>A0ABR3EP43_9AGAR</name>
<evidence type="ECO:0008006" key="5">
    <source>
        <dbReference type="Google" id="ProtNLM"/>
    </source>
</evidence>
<organism evidence="3 4">
    <name type="scientific">Marasmius crinis-equi</name>
    <dbReference type="NCBI Taxonomy" id="585013"/>
    <lineage>
        <taxon>Eukaryota</taxon>
        <taxon>Fungi</taxon>
        <taxon>Dikarya</taxon>
        <taxon>Basidiomycota</taxon>
        <taxon>Agaricomycotina</taxon>
        <taxon>Agaricomycetes</taxon>
        <taxon>Agaricomycetidae</taxon>
        <taxon>Agaricales</taxon>
        <taxon>Marasmiineae</taxon>
        <taxon>Marasmiaceae</taxon>
        <taxon>Marasmius</taxon>
    </lineage>
</organism>
<protein>
    <recommendedName>
        <fullName evidence="5">4-coumarate--CoA ligase</fullName>
    </recommendedName>
</protein>
<evidence type="ECO:0000313" key="4">
    <source>
        <dbReference type="Proteomes" id="UP001465976"/>
    </source>
</evidence>
<evidence type="ECO:0000259" key="2">
    <source>
        <dbReference type="Pfam" id="PF13193"/>
    </source>
</evidence>
<proteinExistence type="predicted"/>
<dbReference type="Gene3D" id="3.30.300.30">
    <property type="match status" value="1"/>
</dbReference>
<gene>
    <name evidence="3" type="ORF">V5O48_017383</name>
</gene>
<feature type="domain" description="AMP-dependent synthetase/ligase" evidence="1">
    <location>
        <begin position="42"/>
        <end position="328"/>
    </location>
</feature>
<accession>A0ABR3EP43</accession>
<dbReference type="InterPro" id="IPR042099">
    <property type="entry name" value="ANL_N_sf"/>
</dbReference>
<dbReference type="InterPro" id="IPR000873">
    <property type="entry name" value="AMP-dep_synth/lig_dom"/>
</dbReference>
<keyword evidence="4" id="KW-1185">Reference proteome</keyword>
<dbReference type="Gene3D" id="3.40.50.12780">
    <property type="entry name" value="N-terminal domain of ligase-like"/>
    <property type="match status" value="1"/>
</dbReference>
<reference evidence="3 4" key="1">
    <citation type="submission" date="2024-02" db="EMBL/GenBank/DDBJ databases">
        <title>A draft genome for the cacao thread blight pathogen Marasmius crinis-equi.</title>
        <authorList>
            <person name="Cohen S.P."/>
            <person name="Baruah I.K."/>
            <person name="Amoako-Attah I."/>
            <person name="Bukari Y."/>
            <person name="Meinhardt L.W."/>
            <person name="Bailey B.A."/>
        </authorList>
    </citation>
    <scope>NUCLEOTIDE SEQUENCE [LARGE SCALE GENOMIC DNA]</scope>
    <source>
        <strain evidence="3 4">GH-76</strain>
    </source>
</reference>